<feature type="domain" description="EGF-like" evidence="8">
    <location>
        <begin position="3258"/>
        <end position="3296"/>
    </location>
</feature>
<keyword evidence="13" id="KW-1185">Reference proteome</keyword>
<feature type="disulfide bond" evidence="5">
    <location>
        <begin position="3901"/>
        <end position="3910"/>
    </location>
</feature>
<keyword evidence="7" id="KW-1133">Transmembrane helix</keyword>
<dbReference type="SMART" id="SM00112">
    <property type="entry name" value="CA"/>
    <property type="match status" value="2"/>
</dbReference>
<name>A0A7I8WDS9_9ANNE</name>
<dbReference type="InterPro" id="IPR012334">
    <property type="entry name" value="Pectin_lyas_fold"/>
</dbReference>
<dbReference type="PROSITE" id="PS50060">
    <property type="entry name" value="MAM_2"/>
    <property type="match status" value="1"/>
</dbReference>
<dbReference type="GO" id="GO:0005509">
    <property type="term" value="F:calcium ion binding"/>
    <property type="evidence" value="ECO:0007669"/>
    <property type="project" value="UniProtKB-UniRule"/>
</dbReference>
<comment type="caution">
    <text evidence="5">Lacks conserved residue(s) required for the propagation of feature annotation.</text>
</comment>
<dbReference type="InterPro" id="IPR011050">
    <property type="entry name" value="Pectin_lyase_fold/virulence"/>
</dbReference>
<sequence length="4299" mass="484856">NVNIVGVKESNPSFYLVNRLINEYDYQIENINVEDSIGNGIILDSHNRLSVENIKSKNNSQNGLVLMSTGRMKDVFSDDTTPTKNLCSLTCSYCTNFVYPMILTAGSRCSRSFVAKANQGEVLEVVVSVKGTMDQMFIKDNANKFSTILQDYFRTKVTDVLKYISSNENMEFKYDTGRFGEIKIYINSVKRESKLQQLKNGFISENRKDGIQILNNYYLLSIDNFQILNNNEKGVYAYFPPSEIIFQNCSIHSNNFGIEFIALTGVIKTLNSRIFSNNVNGINMRKTDRNIDTFIQLTASNCQFKNHSNGNGIETTNDVNLYLYNNQFIDNGIDIRQNILEFKTDFLLDGNQFLNRINDGSVYRIVLYDVYYLNIRNNIIDGIKGPFLYHHHGDFYYADTNFLFWNNTIENSISEKPLLHLHLLSRKSSVEIMNNQFKNNSGLIESVPQNFPDYELSVIKIYSTKPVKIVENIFNNPKFSREVAISPHRAPPIDCTKNFWGSSKNFIHERILSKQTVDGYRYFNLFPYYINVNKTEESSSVVQLPFTDGILGGDVVNNGTTATTIKAGKYILKSSLRITQGSWLRIEEGVTIDVWPSCGVQVYGKLDILGTQAESIIFKTVSTSSRSDTNLTMDFNNEISYNHLGQIYPICGDGNIHSSTRAAICLSLGYSPQYTALRGSYKGSFKAITHTNCNRLDLSKCHVIMKTCSYHLRMQCHPIKWSGIGYLKNSLPSTISGFTLQDTGSLKYSLYIDLLKENLTNIRIRTNTFFSLQILNFYGNDEYLLDNIDIASPIGSDTKFFINHRGNLKITNSNIINNGMQLRHVKIGKNDYDFNRDEKVISGANCHQSLFVEEGQLLILFFDDYGLFVKCLLQFHTVVSSSLQFSIYKTNRHVRTDDWFVEDYLGKHQLNGDRLDYLVEDNQANVTVNPKFRWSDRQASVYILIESIPIGRRHFIKNSQLSIKFENVFFNYEETLAIHYENSFKPIITEISINNCSFEGKKIAVYITSNVLQNTKLFVYNSNFTGMTRAVNLYMVKFQEFQTDIHKCNFNRATPFHFFVGLINNKLMNNYSVSFQDNVVLSMNRDAIFWRPIVNSYSTMKDGFENMITSSILIKNNHFLQMNCLREEEVISLTNFGYIQIFGNTFESIRSCSKIIYLLGTDGDIEISKNRFQDITTTTSTLVLSHSRYSKEISDDVAIIDNDFTNINSKEIVKSWLIAKRLLLIKGNSIKNCWVSDMLVNFWASGKLLNDEAKFLENKLVNNTGGLYSLLLAGDSLPRISSNIFNNPQFKYELYNLIECPMGRVNECNINAKSNFWGTAYPYNRIYSSEQNGHRARMNISPFYKTIEMEQLEQIEKPKLNPKSFSGFIDKPYEVKENLILTGNVVFDRNVTIHPGVEITLRNSFDTIVFRDRVVAIGTLKKPIIFSSRQQLKTLRLYNNYLQIKKNDNWFYMKFADKASLWHENRIICSYFGYDYHLGVNHGKSYSSVARSSTIVNCESWMDNLEDCFNSSRTIASSILRYLPKFYCHRKLNRNGIFLFNAKQQSIFQYIEFNTVGLSSISGPAPKMKNIVWSNQITALTIIDSYNLKTWEGSQFSVKDAEENGMYFGNSNHEMHISLSKFSNVKNGIVWKEFKETEMFDWLDSEILLERLWNPFSFCSAEEKYQLKADTMGYWFNHQFNSFKNYIGCTAVFECPKGYQIEIRAICSNCYVNHDEILKVYDWQSSDLLSTFFTKDKIFKFLSVKRTIKLITYFYTNRPNIFRIIVQAVKVPARYCDFEESFCTWKNSQLSIGDNPLNNPFVRIIGYNATSIQAKRADVDFPQSQLGHYLGYFTQKNRRCYTCTTLEHEQVLLADEYFNQNDKVCFITLYAYMIQYDRVKHLKIYAQSDNRTELVESVACGSSWKFYRVSLAKYIGKRFRILIATILESSCIGIVGIDRIVYEYCPSEKSANQLTITNTIFNNCTVKCIDIMNNDQDRHNTIWLDKMSFNQMTNNVDKLIQIHLQSAYILLRNLNIPYLKETTAVDVIFHSKFHSRISNLVFTQNSIMESENSIILTAINKGVNKATALVQKCSIENNSGSKRLFILENFQSNFTRNFLYKNLLENELLSLKNCKLLPVFITSCSFYYNIARDTTVGIVHAIESYSIDIQQSIFYNPNTDYDFSISTAKDDLIFGDLGNNWWNTAITSNVLKRILDGRIINNVAIMNVLPLLQSEPKEISTSKTCPVAWKFISSGCFYIHFGAGSIRQANDHCKSNTAYLLSDNYLKSSSSLLNELLYTDLDGKEKISDIWTRDSIPLDNEVRPWICRKGTFGICPNNCRGRGICSGTICICNSGWEGTDCSIFNCNHVSNCSAVIARGSCIGPNTCKCNDGWRGDNCAISSCSRYFSCDQCTLKKGCGWCDSTQKCLPGNEYKPYFSCPNWFYRNCISISNKNCSREIEIVACNDTICKNPSKDTKGVCQECNDLKYCFDNEQSGCATWNETRCKGGVPQPDLSRIERQDFYELKDNVIKIPPTTKIFRCFTKEKLSNEDDTEEDYEILLIPTYQRLLSSGQIILSTQARGIMHRVLKVWRTSAKYLGILVKFANPLDIFKYAHSRFESNDNIIQNPKSIDNSPTEEEMDEFLQSNQTYLELDSMTNILKCTGDEYKYNEETIWSYNILTKSTNPSLVKDQLLLVSKPQGYLEQVTKFRRSDADVFIETKLYECSQGLSTNDVNRLDSIIDIEPEMECDTGDSMNGLHYKQRDNFKKVLTIGDLVVGRSALPSLGFVLELKSLRNGWRQIEVLDLGSISANLNSFDYNRSNLTKVVRKKRSMFTKGLSKRLSSGFSISVKGGGGSVQVSGKLSLSAAINFELKISHQDFAVERAKLTADGRFTINSNIQASFNGEYTSSLYEKVSTIIRRRNIPISIPIYLIPVPGKIGIGPFKVGPVTGSVAAKADFSGNTNNYIGYNAGVRYNRGLGANKIGRGAYKGSGGGGLGGSWSAATSITVGTSGAVKFTWPSVGLGEKLNLIRKIYKKIKGNRGRRRRRRGIVKSLLGKLQKTKFDFKFKLSLESSIELQLNQDIVFRLGFCDTTHCTDPDTPNSAGVYFGNSNLIGTYSLLFIQLSSNTPISTGLSPIFKHCFSLPKDWKISQKCCICKKENGKYGMGIPSEKYKACLCPCICKGEKKESSWKLPDKECSCCQDGSRKPLDKPDFKCPCKCPDKSESIMEKDGCKCPKCDKCPDGSIVSRAPDGSCPCKNNCGVNSVCTPQRKGRNCDQPFCPPDNTCSGRGVCKASGKCGASCICNRRFTGQSCERMLPRAMWGDPHLETFDGRSFDYFGIGQFWGCKSRSLAYQYRFFGYKGTSFIGQMAIKVGQISVLTITTNGKSSPNDLPTLRLDGNIQIDLENDKNLLFDNETIRMDISSTLKSNGDDNPTVLLVSINYAHGESLLVAASFSPKMKRQYLSVTVGPIVKLFNRTSGLCGFMNDDPSDDLMGPDGTNYTSFIEFTESWRIPLTIRDDGGLANSWSSSLSNFHKDDSIDQSYNDPTHKPLYSIKDFPKERVTKAKEICSIGKSSQIVQDQCITDIVMTNDESLGKQISLQSTLCPNQCSHRGNCVNGTCICIKDWSGLSCDYGKCGKCDNGNCLDGFCKCEPGFIGSSCNETAECKGNCSSNGKCIDTNVCKCNDGWISANCSEEAICNEGCSNRGVCIDHNVCKCNIGFGGKNCSIYTCENWNKCSGNGLCVEPGNCACFKGWKGLSCSQPICRDDCSSNGECIQPDVCKCYKGFVGDFCSEVIACPKQNNCYGNGICIGDDQCTCDIGYKSENCSQPVCDNSCEPNGVCDSPNRCKCKNGFAGDDCSLFSCEKLSFCSGHGKCQQFDNCLCDENWYGDSCNIPGCSGVADCSKNGQCIGANQCQCEKGFEGENCSLKIQLNLAKPIFLISNYSSVVSEYIEEGELLFIVEANDTDSGQAGIVYYALNSSPIPVDIDSINGRITARGPIKPGEYELKIDAIDNGLPAFTTTAILSLSVIDINECATIEKPVDQSIKSDIPIGSLIYQITATDNDLGLNSELIYDFSISGYSTQEVGISIENGTNKIVSVKSPLNTGKYEIIISVYDKSDNPCTSTSKVTVLIFPPEMNTTGLQVKQIIGEGDDQLTTIGNDNFKTTEISSTKSITTTKQQEVELSTSSMTNDITFQTKEEMELSTTSKPINGDLKTTKILKEQSTKWNEDKETTAPSGETEQYSTENSFEGISTSTKYEKVTVSDEERKFLKKQINDLEDEVYTYKTLMTAFAVGFIVTGICLVLFMIYVFCKR</sequence>
<evidence type="ECO:0000313" key="13">
    <source>
        <dbReference type="Proteomes" id="UP000549394"/>
    </source>
</evidence>
<feature type="domain" description="VWFD" evidence="11">
    <location>
        <begin position="3299"/>
        <end position="3502"/>
    </location>
</feature>
<reference evidence="12 13" key="1">
    <citation type="submission" date="2020-08" db="EMBL/GenBank/DDBJ databases">
        <authorList>
            <person name="Hejnol A."/>
        </authorList>
    </citation>
    <scope>NUCLEOTIDE SEQUENCE [LARGE SCALE GENOMIC DNA]</scope>
</reference>
<accession>A0A7I8WDS9</accession>
<feature type="domain" description="EGF-like" evidence="8">
    <location>
        <begin position="3811"/>
        <end position="3843"/>
    </location>
</feature>
<dbReference type="PROSITE" id="PS00022">
    <property type="entry name" value="EGF_1"/>
    <property type="match status" value="6"/>
</dbReference>
<dbReference type="Gene3D" id="2.60.40.60">
    <property type="entry name" value="Cadherins"/>
    <property type="match status" value="2"/>
</dbReference>
<organism evidence="12 13">
    <name type="scientific">Dimorphilus gyrociliatus</name>
    <dbReference type="NCBI Taxonomy" id="2664684"/>
    <lineage>
        <taxon>Eukaryota</taxon>
        <taxon>Metazoa</taxon>
        <taxon>Spiralia</taxon>
        <taxon>Lophotrochozoa</taxon>
        <taxon>Annelida</taxon>
        <taxon>Polychaeta</taxon>
        <taxon>Polychaeta incertae sedis</taxon>
        <taxon>Dinophilidae</taxon>
        <taxon>Dimorphilus</taxon>
    </lineage>
</organism>
<dbReference type="PROSITE" id="PS51233">
    <property type="entry name" value="VWFD"/>
    <property type="match status" value="1"/>
</dbReference>
<gene>
    <name evidence="12" type="ORF">DGYR_LOCUS13531</name>
</gene>
<dbReference type="InterPro" id="IPR013320">
    <property type="entry name" value="ConA-like_dom_sf"/>
</dbReference>
<feature type="disulfide bond" evidence="5">
    <location>
        <begin position="3815"/>
        <end position="3825"/>
    </location>
</feature>
<feature type="domain" description="EGF-like" evidence="8">
    <location>
        <begin position="3645"/>
        <end position="3677"/>
    </location>
</feature>
<dbReference type="InterPro" id="IPR000998">
    <property type="entry name" value="MAM_dom"/>
</dbReference>
<dbReference type="PROSITE" id="PS01186">
    <property type="entry name" value="EGF_2"/>
    <property type="match status" value="6"/>
</dbReference>
<dbReference type="InterPro" id="IPR000742">
    <property type="entry name" value="EGF"/>
</dbReference>
<feature type="disulfide bond" evidence="5">
    <location>
        <begin position="3682"/>
        <end position="3692"/>
    </location>
</feature>
<dbReference type="SUPFAM" id="SSF51126">
    <property type="entry name" value="Pectin lyase-like"/>
    <property type="match status" value="2"/>
</dbReference>
<dbReference type="InterPro" id="IPR002126">
    <property type="entry name" value="Cadherin-like_dom"/>
</dbReference>
<dbReference type="Gene3D" id="2.10.25.10">
    <property type="entry name" value="Laminin"/>
    <property type="match status" value="7"/>
</dbReference>
<dbReference type="InterPro" id="IPR006626">
    <property type="entry name" value="PbH1"/>
</dbReference>
<feature type="compositionally biased region" description="Polar residues" evidence="6">
    <location>
        <begin position="4219"/>
        <end position="4235"/>
    </location>
</feature>
<keyword evidence="3 5" id="KW-1015">Disulfide bond</keyword>
<feature type="disulfide bond" evidence="5">
    <location>
        <begin position="3766"/>
        <end position="3775"/>
    </location>
</feature>
<feature type="disulfide bond" evidence="5">
    <location>
        <begin position="3286"/>
        <end position="3295"/>
    </location>
</feature>
<keyword evidence="4" id="KW-0106">Calcium</keyword>
<keyword evidence="1 5" id="KW-0245">EGF-like domain</keyword>
<evidence type="ECO:0000256" key="7">
    <source>
        <dbReference type="SAM" id="Phobius"/>
    </source>
</evidence>
<keyword evidence="2" id="KW-0677">Repeat</keyword>
<keyword evidence="7" id="KW-0472">Membrane</keyword>
<keyword evidence="7" id="KW-0812">Transmembrane</keyword>
<dbReference type="Pfam" id="PF25024">
    <property type="entry name" value="EGF_TEN"/>
    <property type="match status" value="1"/>
</dbReference>
<dbReference type="InterPro" id="IPR001846">
    <property type="entry name" value="VWF_type-D"/>
</dbReference>
<feature type="disulfide bond" evidence="5">
    <location>
        <begin position="3667"/>
        <end position="3676"/>
    </location>
</feature>
<dbReference type="GO" id="GO:0016020">
    <property type="term" value="C:membrane"/>
    <property type="evidence" value="ECO:0007669"/>
    <property type="project" value="InterPro"/>
</dbReference>
<evidence type="ECO:0000259" key="11">
    <source>
        <dbReference type="PROSITE" id="PS51233"/>
    </source>
</evidence>
<feature type="region of interest" description="Disordered" evidence="6">
    <location>
        <begin position="4210"/>
        <end position="4235"/>
    </location>
</feature>
<dbReference type="SMART" id="SM00710">
    <property type="entry name" value="PbH1"/>
    <property type="match status" value="9"/>
</dbReference>
<dbReference type="EMBL" id="CAJFCJ010000038">
    <property type="protein sequence ID" value="CAD5126280.1"/>
    <property type="molecule type" value="Genomic_DNA"/>
</dbReference>
<dbReference type="InterPro" id="IPR051216">
    <property type="entry name" value="Teneurin"/>
</dbReference>
<dbReference type="SUPFAM" id="SSF49313">
    <property type="entry name" value="Cadherin-like"/>
    <property type="match status" value="2"/>
</dbReference>
<evidence type="ECO:0000256" key="4">
    <source>
        <dbReference type="PROSITE-ProRule" id="PRU00043"/>
    </source>
</evidence>
<dbReference type="GO" id="GO:0007156">
    <property type="term" value="P:homophilic cell adhesion via plasma membrane adhesion molecules"/>
    <property type="evidence" value="ECO:0007669"/>
    <property type="project" value="InterPro"/>
</dbReference>
<feature type="transmembrane region" description="Helical" evidence="7">
    <location>
        <begin position="4273"/>
        <end position="4297"/>
    </location>
</feature>
<feature type="domain" description="Cadherin" evidence="10">
    <location>
        <begin position="3924"/>
        <end position="4027"/>
    </location>
</feature>
<comment type="caution">
    <text evidence="12">The sequence shown here is derived from an EMBL/GenBank/DDBJ whole genome shotgun (WGS) entry which is preliminary data.</text>
</comment>
<evidence type="ECO:0000259" key="8">
    <source>
        <dbReference type="PROSITE" id="PS50026"/>
    </source>
</evidence>
<feature type="domain" description="EGF-like" evidence="8">
    <location>
        <begin position="3678"/>
        <end position="3710"/>
    </location>
</feature>
<evidence type="ECO:0000259" key="9">
    <source>
        <dbReference type="PROSITE" id="PS50060"/>
    </source>
</evidence>
<evidence type="ECO:0000256" key="6">
    <source>
        <dbReference type="SAM" id="MobiDB-lite"/>
    </source>
</evidence>
<dbReference type="Gene3D" id="2.160.20.10">
    <property type="entry name" value="Single-stranded right-handed beta-helix, Pectin lyase-like"/>
    <property type="match status" value="1"/>
</dbReference>
<evidence type="ECO:0000313" key="12">
    <source>
        <dbReference type="EMBL" id="CAD5126280.1"/>
    </source>
</evidence>
<feature type="domain" description="EGF-like" evidence="8">
    <location>
        <begin position="3877"/>
        <end position="3911"/>
    </location>
</feature>
<feature type="domain" description="Cadherin" evidence="10">
    <location>
        <begin position="4022"/>
        <end position="4127"/>
    </location>
</feature>
<evidence type="ECO:0000256" key="1">
    <source>
        <dbReference type="ARBA" id="ARBA00022536"/>
    </source>
</evidence>
<feature type="disulfide bond" evidence="5">
    <location>
        <begin position="3833"/>
        <end position="3842"/>
    </location>
</feature>
<dbReference type="PROSITE" id="PS50268">
    <property type="entry name" value="CADHERIN_2"/>
    <property type="match status" value="2"/>
</dbReference>
<dbReference type="PANTHER" id="PTHR11219:SF69">
    <property type="entry name" value="TENEURIN-A"/>
    <property type="match status" value="1"/>
</dbReference>
<proteinExistence type="predicted"/>
<evidence type="ECO:0000256" key="3">
    <source>
        <dbReference type="ARBA" id="ARBA00023157"/>
    </source>
</evidence>
<dbReference type="Proteomes" id="UP000549394">
    <property type="component" value="Unassembled WGS sequence"/>
</dbReference>
<feature type="non-terminal residue" evidence="12">
    <location>
        <position position="1"/>
    </location>
</feature>
<dbReference type="SMART" id="SM00181">
    <property type="entry name" value="EGF"/>
    <property type="match status" value="13"/>
</dbReference>
<dbReference type="PANTHER" id="PTHR11219">
    <property type="entry name" value="TENEURIN AND N-ACETYLGLUCOSAMINE-1-PHOSPHODIESTER ALPHA-N-ACETYLGLUCOSAMINIDASE"/>
    <property type="match status" value="1"/>
</dbReference>
<evidence type="ECO:0000256" key="5">
    <source>
        <dbReference type="PROSITE-ProRule" id="PRU00076"/>
    </source>
</evidence>
<feature type="domain" description="EGF-like" evidence="8">
    <location>
        <begin position="3744"/>
        <end position="3776"/>
    </location>
</feature>
<dbReference type="InterPro" id="IPR015919">
    <property type="entry name" value="Cadherin-like_sf"/>
</dbReference>
<feature type="domain" description="MAM" evidence="9">
    <location>
        <begin position="1774"/>
        <end position="1947"/>
    </location>
</feature>
<dbReference type="SUPFAM" id="SSF49899">
    <property type="entry name" value="Concanavalin A-like lectins/glucanases"/>
    <property type="match status" value="1"/>
</dbReference>
<feature type="disulfide bond" evidence="5">
    <location>
        <begin position="3649"/>
        <end position="3659"/>
    </location>
</feature>
<protein>
    <submittedName>
        <fullName evidence="12">DgyrCDS14436</fullName>
    </submittedName>
</protein>
<dbReference type="CDD" id="cd11304">
    <property type="entry name" value="Cadherin_repeat"/>
    <property type="match status" value="2"/>
</dbReference>
<dbReference type="OrthoDB" id="10045365at2759"/>
<dbReference type="GO" id="GO:0008045">
    <property type="term" value="P:motor neuron axon guidance"/>
    <property type="evidence" value="ECO:0007669"/>
    <property type="project" value="TreeGrafter"/>
</dbReference>
<evidence type="ECO:0000256" key="2">
    <source>
        <dbReference type="ARBA" id="ARBA00022737"/>
    </source>
</evidence>
<feature type="disulfide bond" evidence="5">
    <location>
        <begin position="3748"/>
        <end position="3758"/>
    </location>
</feature>
<dbReference type="PROSITE" id="PS50026">
    <property type="entry name" value="EGF_3"/>
    <property type="match status" value="6"/>
</dbReference>
<dbReference type="SMART" id="SM00216">
    <property type="entry name" value="VWD"/>
    <property type="match status" value="1"/>
</dbReference>
<feature type="disulfide bond" evidence="5">
    <location>
        <begin position="3700"/>
        <end position="3709"/>
    </location>
</feature>
<dbReference type="Pfam" id="PF00028">
    <property type="entry name" value="Cadherin"/>
    <property type="match status" value="1"/>
</dbReference>
<evidence type="ECO:0000259" key="10">
    <source>
        <dbReference type="PROSITE" id="PS50268"/>
    </source>
</evidence>